<dbReference type="Proteomes" id="UP001165269">
    <property type="component" value="Unassembled WGS sequence"/>
</dbReference>
<keyword evidence="5 6" id="KW-0482">Metalloprotease</keyword>
<evidence type="ECO:0000313" key="11">
    <source>
        <dbReference type="Proteomes" id="UP001165269"/>
    </source>
</evidence>
<evidence type="ECO:0000256" key="8">
    <source>
        <dbReference type="SAM" id="Phobius"/>
    </source>
</evidence>
<feature type="compositionally biased region" description="Acidic residues" evidence="7">
    <location>
        <begin position="322"/>
        <end position="333"/>
    </location>
</feature>
<keyword evidence="3 6" id="KW-0378">Hydrolase</keyword>
<keyword evidence="11" id="KW-1185">Reference proteome</keyword>
<reference evidence="10" key="1">
    <citation type="submission" date="2022-03" db="EMBL/GenBank/DDBJ databases">
        <title>Streptomyces 7R015 and 7R016 isolated from Barleria lupulina in Thailand.</title>
        <authorList>
            <person name="Kanchanasin P."/>
            <person name="Phongsopitanun W."/>
            <person name="Tanasupawat S."/>
        </authorList>
    </citation>
    <scope>NUCLEOTIDE SEQUENCE</scope>
    <source>
        <strain evidence="10">7R015</strain>
    </source>
</reference>
<evidence type="ECO:0000256" key="1">
    <source>
        <dbReference type="ARBA" id="ARBA00022670"/>
    </source>
</evidence>
<dbReference type="PANTHER" id="PTHR34978:SF3">
    <property type="entry name" value="SLR0241 PROTEIN"/>
    <property type="match status" value="1"/>
</dbReference>
<dbReference type="PANTHER" id="PTHR34978">
    <property type="entry name" value="POSSIBLE SENSOR-TRANSDUCER PROTEIN BLAR"/>
    <property type="match status" value="1"/>
</dbReference>
<proteinExistence type="inferred from homology"/>
<evidence type="ECO:0000313" key="10">
    <source>
        <dbReference type="EMBL" id="MCI3271238.1"/>
    </source>
</evidence>
<accession>A0ABS9Y1Z0</accession>
<dbReference type="Gene3D" id="3.30.2010.10">
    <property type="entry name" value="Metalloproteases ('zincins'), catalytic domain"/>
    <property type="match status" value="1"/>
</dbReference>
<evidence type="ECO:0000259" key="9">
    <source>
        <dbReference type="Pfam" id="PF01435"/>
    </source>
</evidence>
<evidence type="ECO:0000256" key="7">
    <source>
        <dbReference type="SAM" id="MobiDB-lite"/>
    </source>
</evidence>
<dbReference type="EMBL" id="JALDAY010000002">
    <property type="protein sequence ID" value="MCI3271238.1"/>
    <property type="molecule type" value="Genomic_DNA"/>
</dbReference>
<name>A0ABS9Y1Z0_9ACTN</name>
<dbReference type="InterPro" id="IPR052173">
    <property type="entry name" value="Beta-lactam_resp_regulator"/>
</dbReference>
<gene>
    <name evidence="10" type="ORF">MQP27_08940</name>
</gene>
<evidence type="ECO:0000256" key="6">
    <source>
        <dbReference type="RuleBase" id="RU003983"/>
    </source>
</evidence>
<dbReference type="InterPro" id="IPR001915">
    <property type="entry name" value="Peptidase_M48"/>
</dbReference>
<keyword evidence="8" id="KW-1133">Transmembrane helix</keyword>
<keyword evidence="4 6" id="KW-0862">Zinc</keyword>
<dbReference type="RefSeq" id="WP_242763393.1">
    <property type="nucleotide sequence ID" value="NZ_JALDAY010000002.1"/>
</dbReference>
<evidence type="ECO:0000256" key="2">
    <source>
        <dbReference type="ARBA" id="ARBA00022723"/>
    </source>
</evidence>
<comment type="cofactor">
    <cofactor evidence="6">
        <name>Zn(2+)</name>
        <dbReference type="ChEBI" id="CHEBI:29105"/>
    </cofactor>
    <text evidence="6">Binds 1 zinc ion per subunit.</text>
</comment>
<feature type="region of interest" description="Disordered" evidence="7">
    <location>
        <begin position="312"/>
        <end position="333"/>
    </location>
</feature>
<keyword evidence="8" id="KW-0812">Transmembrane</keyword>
<evidence type="ECO:0000256" key="5">
    <source>
        <dbReference type="ARBA" id="ARBA00023049"/>
    </source>
</evidence>
<sequence>MIYAVWLPLLVPLLAAPLARRGAESLPPRAAAWALTCLALALALSSTAALTLLALDGALRLPFVAALGHLSPNLLGDGSPATAPAAVLAAVALVGLGALVLHRARRHVRELRAVHGQLADHASAGDLTVRQDDGPDAYALPGRPGRIVVTTGMLRALSAPEREVLFAHERAHLAGRHHVFLAAAEFAAALHPALRGLRAPLSYALERWADECAARVTGDRALTARAVGRAALAVSAAGPRPRPRLSLTATAGPVPRRVTALLAPAPTIARTHHLFPRALAALLLACVALSATAALEAATDLHAGIETAQGESAGHGFGDAYGDGDGDGDGDGN</sequence>
<feature type="transmembrane region" description="Helical" evidence="8">
    <location>
        <begin position="81"/>
        <end position="102"/>
    </location>
</feature>
<comment type="caution">
    <text evidence="10">The sequence shown here is derived from an EMBL/GenBank/DDBJ whole genome shotgun (WGS) entry which is preliminary data.</text>
</comment>
<dbReference type="CDD" id="cd07326">
    <property type="entry name" value="M56_BlaR1_MecR1_like"/>
    <property type="match status" value="1"/>
</dbReference>
<keyword evidence="2" id="KW-0479">Metal-binding</keyword>
<dbReference type="Pfam" id="PF01435">
    <property type="entry name" value="Peptidase_M48"/>
    <property type="match status" value="1"/>
</dbReference>
<protein>
    <submittedName>
        <fullName evidence="10">M56 family metallopeptidase</fullName>
    </submittedName>
</protein>
<comment type="similarity">
    <text evidence="6">Belongs to the peptidase M48 family.</text>
</comment>
<evidence type="ECO:0000256" key="3">
    <source>
        <dbReference type="ARBA" id="ARBA00022801"/>
    </source>
</evidence>
<keyword evidence="8" id="KW-0472">Membrane</keyword>
<organism evidence="10 11">
    <name type="scientific">Streptomyces cylindrosporus</name>
    <dbReference type="NCBI Taxonomy" id="2927583"/>
    <lineage>
        <taxon>Bacteria</taxon>
        <taxon>Bacillati</taxon>
        <taxon>Actinomycetota</taxon>
        <taxon>Actinomycetes</taxon>
        <taxon>Kitasatosporales</taxon>
        <taxon>Streptomycetaceae</taxon>
        <taxon>Streptomyces</taxon>
    </lineage>
</organism>
<feature type="transmembrane region" description="Helical" evidence="8">
    <location>
        <begin position="31"/>
        <end position="53"/>
    </location>
</feature>
<keyword evidence="1 6" id="KW-0645">Protease</keyword>
<evidence type="ECO:0000256" key="4">
    <source>
        <dbReference type="ARBA" id="ARBA00022833"/>
    </source>
</evidence>
<feature type="domain" description="Peptidase M48" evidence="9">
    <location>
        <begin position="117"/>
        <end position="183"/>
    </location>
</feature>